<feature type="transmembrane region" description="Helical" evidence="1">
    <location>
        <begin position="195"/>
        <end position="216"/>
    </location>
</feature>
<evidence type="ECO:0000313" key="2">
    <source>
        <dbReference type="EMBL" id="CDX28493.1"/>
    </source>
</evidence>
<dbReference type="EMBL" id="CCMZ01000075">
    <property type="protein sequence ID" value="CDX28493.1"/>
    <property type="molecule type" value="Genomic_DNA"/>
</dbReference>
<accession>A0A090EE44</accession>
<evidence type="ECO:0000313" key="3">
    <source>
        <dbReference type="Proteomes" id="UP000045285"/>
    </source>
</evidence>
<gene>
    <name evidence="2" type="primary">abrB</name>
    <name evidence="2" type="ORF">MPL3356_80309</name>
</gene>
<name>A0A090EE44_MESPL</name>
<keyword evidence="1" id="KW-0812">Transmembrane</keyword>
<keyword evidence="3" id="KW-1185">Reference proteome</keyword>
<feature type="transmembrane region" description="Helical" evidence="1">
    <location>
        <begin position="135"/>
        <end position="153"/>
    </location>
</feature>
<feature type="transmembrane region" description="Helical" evidence="1">
    <location>
        <begin position="102"/>
        <end position="123"/>
    </location>
</feature>
<reference evidence="3" key="1">
    <citation type="submission" date="2014-08" db="EMBL/GenBank/DDBJ databases">
        <authorList>
            <person name="Moulin L."/>
        </authorList>
    </citation>
    <scope>NUCLEOTIDE SEQUENCE [LARGE SCALE GENOMIC DNA]</scope>
</reference>
<dbReference type="PIRSF" id="PIRSF038991">
    <property type="entry name" value="Protein_AbrB"/>
    <property type="match status" value="1"/>
</dbReference>
<sequence length="367" mass="38737">MDSSPEQPPLDQAPIERMARLRPPRQWLVLLVFSLLFAGALELAALPAALLIGPMLAAILAGTNGATVRVPRLLFGSAQAIVGCLVANSISADIFPAFYKEWPLFLGVVIATVTASSLLGWLISRWRILPGTTAVWGSSPGAATAMVLMAGAFGADQRLVAFMQYLRVIFVSMTAALVARMWVDTSGVEVPPIVWFPPIDAFAFAATIGIAVVGGLAGKLVRLPSPFFLGTFIFGAVVHLGLGVPMQLPPWLLAISYAMVGWSIGLNFTRPILRHATRALPQIIGSIVALIAFCGGMAFVISRLLGIDPLTAYLATSPGGMDSVAIIAAAARNVDISFVMALQSARFLVVLLIGPSVARLVARNVRA</sequence>
<dbReference type="STRING" id="69974.MPLDJ20_60320"/>
<feature type="transmembrane region" description="Helical" evidence="1">
    <location>
        <begin position="248"/>
        <end position="268"/>
    </location>
</feature>
<dbReference type="Proteomes" id="UP000045285">
    <property type="component" value="Unassembled WGS sequence"/>
</dbReference>
<keyword evidence="1" id="KW-0472">Membrane</keyword>
<organism evidence="2 3">
    <name type="scientific">Mesorhizobium plurifarium</name>
    <dbReference type="NCBI Taxonomy" id="69974"/>
    <lineage>
        <taxon>Bacteria</taxon>
        <taxon>Pseudomonadati</taxon>
        <taxon>Pseudomonadota</taxon>
        <taxon>Alphaproteobacteria</taxon>
        <taxon>Hyphomicrobiales</taxon>
        <taxon>Phyllobacteriaceae</taxon>
        <taxon>Mesorhizobium</taxon>
    </lineage>
</organism>
<dbReference type="GO" id="GO:0010468">
    <property type="term" value="P:regulation of gene expression"/>
    <property type="evidence" value="ECO:0007669"/>
    <property type="project" value="InterPro"/>
</dbReference>
<feature type="transmembrane region" description="Helical" evidence="1">
    <location>
        <begin position="223"/>
        <end position="242"/>
    </location>
</feature>
<feature type="transmembrane region" description="Helical" evidence="1">
    <location>
        <begin position="280"/>
        <end position="301"/>
    </location>
</feature>
<proteinExistence type="predicted"/>
<dbReference type="PANTHER" id="PTHR38457">
    <property type="entry name" value="REGULATOR ABRB-RELATED"/>
    <property type="match status" value="1"/>
</dbReference>
<keyword evidence="1" id="KW-1133">Transmembrane helix</keyword>
<dbReference type="AlphaFoldDB" id="A0A090EE44"/>
<evidence type="ECO:0000256" key="1">
    <source>
        <dbReference type="SAM" id="Phobius"/>
    </source>
</evidence>
<feature type="transmembrane region" description="Helical" evidence="1">
    <location>
        <begin position="165"/>
        <end position="183"/>
    </location>
</feature>
<feature type="transmembrane region" description="Helical" evidence="1">
    <location>
        <begin position="344"/>
        <end position="362"/>
    </location>
</feature>
<dbReference type="InterPro" id="IPR007820">
    <property type="entry name" value="AbrB_fam"/>
</dbReference>
<dbReference type="NCBIfam" id="TIGR03082">
    <property type="entry name" value="Gneg_AbrB_dup"/>
    <property type="match status" value="2"/>
</dbReference>
<dbReference type="GO" id="GO:0016020">
    <property type="term" value="C:membrane"/>
    <property type="evidence" value="ECO:0007669"/>
    <property type="project" value="InterPro"/>
</dbReference>
<dbReference type="InterPro" id="IPR017516">
    <property type="entry name" value="AbrB_dup"/>
</dbReference>
<dbReference type="PANTHER" id="PTHR38457:SF1">
    <property type="entry name" value="REGULATOR ABRB-RELATED"/>
    <property type="match status" value="1"/>
</dbReference>
<feature type="transmembrane region" description="Helical" evidence="1">
    <location>
        <begin position="27"/>
        <end position="53"/>
    </location>
</feature>
<feature type="transmembrane region" description="Helical" evidence="1">
    <location>
        <begin position="73"/>
        <end position="90"/>
    </location>
</feature>
<protein>
    <submittedName>
        <fullName evidence="2">Putative membrane protein</fullName>
    </submittedName>
</protein>
<dbReference type="Pfam" id="PF05145">
    <property type="entry name" value="AbrB"/>
    <property type="match status" value="1"/>
</dbReference>